<dbReference type="RefSeq" id="WP_285905977.1">
    <property type="nucleotide sequence ID" value="NZ_JASUBC010000002.1"/>
</dbReference>
<accession>A0ABD4ZT92</accession>
<dbReference type="EMBL" id="JASUBT010000005">
    <property type="protein sequence ID" value="MDL4935816.1"/>
    <property type="molecule type" value="Genomic_DNA"/>
</dbReference>
<protein>
    <submittedName>
        <fullName evidence="1">Uncharacterized protein</fullName>
    </submittedName>
</protein>
<gene>
    <name evidence="1" type="ORF">QRX88_08830</name>
</gene>
<evidence type="ECO:0000313" key="2">
    <source>
        <dbReference type="Proteomes" id="UP001241571"/>
    </source>
</evidence>
<proteinExistence type="predicted"/>
<dbReference type="AlphaFoldDB" id="A0ABD4ZT92"/>
<evidence type="ECO:0000313" key="1">
    <source>
        <dbReference type="EMBL" id="MDL4935816.1"/>
    </source>
</evidence>
<reference evidence="1 2" key="1">
    <citation type="submission" date="2023-06" db="EMBL/GenBank/DDBJ databases">
        <title>Acute promotion of culturable opportunistic pathogens and persistent increase of antibiotic resistance following antibiotic exposure in mouse gut microbiota.</title>
        <authorList>
            <person name="Li L."/>
            <person name="Wang B."/>
            <person name="Sun Y."/>
            <person name="Wang M."/>
            <person name="Xu H."/>
        </authorList>
    </citation>
    <scope>NUCLEOTIDE SEQUENCE [LARGE SCALE GENOMIC DNA]</scope>
    <source>
        <strain evidence="1 2">CRI2_2</strain>
    </source>
</reference>
<organism evidence="1 2">
    <name type="scientific">Enterococcus gallinarum</name>
    <dbReference type="NCBI Taxonomy" id="1353"/>
    <lineage>
        <taxon>Bacteria</taxon>
        <taxon>Bacillati</taxon>
        <taxon>Bacillota</taxon>
        <taxon>Bacilli</taxon>
        <taxon>Lactobacillales</taxon>
        <taxon>Enterococcaceae</taxon>
        <taxon>Enterococcus</taxon>
    </lineage>
</organism>
<dbReference type="Proteomes" id="UP001241571">
    <property type="component" value="Unassembled WGS sequence"/>
</dbReference>
<comment type="caution">
    <text evidence="1">The sequence shown here is derived from an EMBL/GenBank/DDBJ whole genome shotgun (WGS) entry which is preliminary data.</text>
</comment>
<name>A0ABD4ZT92_ENTGA</name>
<sequence>MNKAEKIEKLQDDIHTLKQTLKFLQLNPKYDDGSNARELARKEKELEKLLAGGVDND</sequence>